<sequence length="87" mass="9815">MAQNQTDPDQSSVESCTKNAKRRLRRPLRDITHLFNSPIQSASAPITQLHLSFPVPALASNLRKRKATDEIDSTQLANSKSLRKNFR</sequence>
<dbReference type="Proteomes" id="UP000585474">
    <property type="component" value="Unassembled WGS sequence"/>
</dbReference>
<accession>A0A7J0DGC1</accession>
<keyword evidence="3" id="KW-1185">Reference proteome</keyword>
<evidence type="ECO:0000313" key="2">
    <source>
        <dbReference type="EMBL" id="GFS34759.1"/>
    </source>
</evidence>
<organism evidence="2 3">
    <name type="scientific">Actinidia rufa</name>
    <dbReference type="NCBI Taxonomy" id="165716"/>
    <lineage>
        <taxon>Eukaryota</taxon>
        <taxon>Viridiplantae</taxon>
        <taxon>Streptophyta</taxon>
        <taxon>Embryophyta</taxon>
        <taxon>Tracheophyta</taxon>
        <taxon>Spermatophyta</taxon>
        <taxon>Magnoliopsida</taxon>
        <taxon>eudicotyledons</taxon>
        <taxon>Gunneridae</taxon>
        <taxon>Pentapetalae</taxon>
        <taxon>asterids</taxon>
        <taxon>Ericales</taxon>
        <taxon>Actinidiaceae</taxon>
        <taxon>Actinidia</taxon>
    </lineage>
</organism>
<comment type="caution">
    <text evidence="2">The sequence shown here is derived from an EMBL/GenBank/DDBJ whole genome shotgun (WGS) entry which is preliminary data.</text>
</comment>
<dbReference type="EMBL" id="BJWL01000216">
    <property type="protein sequence ID" value="GFS34759.1"/>
    <property type="molecule type" value="Genomic_DNA"/>
</dbReference>
<feature type="region of interest" description="Disordered" evidence="1">
    <location>
        <begin position="64"/>
        <end position="87"/>
    </location>
</feature>
<name>A0A7J0DGC1_9ERIC</name>
<evidence type="ECO:0000313" key="3">
    <source>
        <dbReference type="Proteomes" id="UP000585474"/>
    </source>
</evidence>
<dbReference type="OrthoDB" id="1658571at2759"/>
<evidence type="ECO:0000256" key="1">
    <source>
        <dbReference type="SAM" id="MobiDB-lite"/>
    </source>
</evidence>
<reference evidence="3" key="1">
    <citation type="submission" date="2019-07" db="EMBL/GenBank/DDBJ databases">
        <title>De Novo Assembly of kiwifruit Actinidia rufa.</title>
        <authorList>
            <person name="Sugita-Konishi S."/>
            <person name="Sato K."/>
            <person name="Mori E."/>
            <person name="Abe Y."/>
            <person name="Kisaki G."/>
            <person name="Hamano K."/>
            <person name="Suezawa K."/>
            <person name="Otani M."/>
            <person name="Fukuda T."/>
            <person name="Manabe T."/>
            <person name="Gomi K."/>
            <person name="Tabuchi M."/>
            <person name="Akimitsu K."/>
            <person name="Kataoka I."/>
        </authorList>
    </citation>
    <scope>NUCLEOTIDE SEQUENCE [LARGE SCALE GENOMIC DNA]</scope>
    <source>
        <strain evidence="3">cv. Fuchu</strain>
    </source>
</reference>
<feature type="region of interest" description="Disordered" evidence="1">
    <location>
        <begin position="1"/>
        <end position="25"/>
    </location>
</feature>
<dbReference type="AlphaFoldDB" id="A0A7J0DGC1"/>
<protein>
    <submittedName>
        <fullName evidence="2">Uncharacterized protein</fullName>
    </submittedName>
</protein>
<gene>
    <name evidence="2" type="ORF">Acr_00g0035810</name>
</gene>
<feature type="compositionally biased region" description="Polar residues" evidence="1">
    <location>
        <begin position="1"/>
        <end position="18"/>
    </location>
</feature>
<proteinExistence type="predicted"/>